<gene>
    <name evidence="1" type="ORF">EV188_102957</name>
</gene>
<evidence type="ECO:0000313" key="1">
    <source>
        <dbReference type="EMBL" id="TDQ63300.1"/>
    </source>
</evidence>
<dbReference type="AlphaFoldDB" id="A0A4R6VTM6"/>
<dbReference type="Proteomes" id="UP000295705">
    <property type="component" value="Unassembled WGS sequence"/>
</dbReference>
<reference evidence="1 2" key="1">
    <citation type="submission" date="2019-03" db="EMBL/GenBank/DDBJ databases">
        <title>Genomic Encyclopedia of Type Strains, Phase IV (KMG-IV): sequencing the most valuable type-strain genomes for metagenomic binning, comparative biology and taxonomic classification.</title>
        <authorList>
            <person name="Goeker M."/>
        </authorList>
    </citation>
    <scope>NUCLEOTIDE SEQUENCE [LARGE SCALE GENOMIC DNA]</scope>
    <source>
        <strain evidence="1 2">DSM 45775</strain>
    </source>
</reference>
<protein>
    <submittedName>
        <fullName evidence="1">Uncharacterized protein</fullName>
    </submittedName>
</protein>
<dbReference type="EMBL" id="SNYO01000002">
    <property type="protein sequence ID" value="TDQ63300.1"/>
    <property type="molecule type" value="Genomic_DNA"/>
</dbReference>
<comment type="caution">
    <text evidence="1">The sequence shown here is derived from an EMBL/GenBank/DDBJ whole genome shotgun (WGS) entry which is preliminary data.</text>
</comment>
<organism evidence="1 2">
    <name type="scientific">Actinomycetospora succinea</name>
    <dbReference type="NCBI Taxonomy" id="663603"/>
    <lineage>
        <taxon>Bacteria</taxon>
        <taxon>Bacillati</taxon>
        <taxon>Actinomycetota</taxon>
        <taxon>Actinomycetes</taxon>
        <taxon>Pseudonocardiales</taxon>
        <taxon>Pseudonocardiaceae</taxon>
        <taxon>Actinomycetospora</taxon>
    </lineage>
</organism>
<accession>A0A4R6VTM6</accession>
<sequence>MLCVLTGRGRYAGGVDRPVDADGNPPPEIELRSPKRFKRADPRRGNVYIVDVSVFVRAGVTRDGEPQYVLDRKLTEEVTD</sequence>
<name>A0A4R6VTM6_9PSEU</name>
<proteinExistence type="predicted"/>
<keyword evidence="2" id="KW-1185">Reference proteome</keyword>
<dbReference type="RefSeq" id="WP_133826237.1">
    <property type="nucleotide sequence ID" value="NZ_BAABHR010000038.1"/>
</dbReference>
<evidence type="ECO:0000313" key="2">
    <source>
        <dbReference type="Proteomes" id="UP000295705"/>
    </source>
</evidence>